<feature type="domain" description="Uracil-DNA glycosylase-like" evidence="12">
    <location>
        <begin position="49"/>
        <end position="209"/>
    </location>
</feature>
<keyword evidence="13" id="KW-0326">Glycosidase</keyword>
<dbReference type="PANTHER" id="PTHR11264">
    <property type="entry name" value="URACIL-DNA GLYCOSYLASE"/>
    <property type="match status" value="1"/>
</dbReference>
<sequence length="233" mass="26606">MSILHNDWQEIIGEEFEKPYYQELRAFLKEEYQNEVIYPEMDAIFNALHSTAYEDVKVVILGQDPYHGPNQAHGLSFSVQPHITTPPSLRNMYKELEADLGFPPVDHGYLQAWADQGVLLLNTVLTVRKKQPGSHQGKGWELLTNEVIKQLNAREEPIAFVLWGKHAQKKVSLIDTQKHLVIQSAHPSPFSAHRGFLGSRPYSNINQWLEGRGVEPIQWQLPFKADLSASDDE</sequence>
<evidence type="ECO:0000256" key="5">
    <source>
        <dbReference type="ARBA" id="ARBA00018429"/>
    </source>
</evidence>
<evidence type="ECO:0000259" key="12">
    <source>
        <dbReference type="SMART" id="SM00986"/>
    </source>
</evidence>
<dbReference type="Proteomes" id="UP001179280">
    <property type="component" value="Unassembled WGS sequence"/>
</dbReference>
<evidence type="ECO:0000256" key="8">
    <source>
        <dbReference type="ARBA" id="ARBA00023204"/>
    </source>
</evidence>
<dbReference type="GO" id="GO:0004844">
    <property type="term" value="F:uracil DNA N-glycosylase activity"/>
    <property type="evidence" value="ECO:0007669"/>
    <property type="project" value="UniProtKB-EC"/>
</dbReference>
<dbReference type="RefSeq" id="WP_204468247.1">
    <property type="nucleotide sequence ID" value="NZ_JAFBCV010000015.1"/>
</dbReference>
<dbReference type="NCBIfam" id="NF003592">
    <property type="entry name" value="PRK05254.1-5"/>
    <property type="match status" value="1"/>
</dbReference>
<dbReference type="SUPFAM" id="SSF52141">
    <property type="entry name" value="Uracil-DNA glycosylase-like"/>
    <property type="match status" value="1"/>
</dbReference>
<comment type="subcellular location">
    <subcellularLocation>
        <location evidence="9">Cytoplasm</location>
    </subcellularLocation>
</comment>
<evidence type="ECO:0000313" key="14">
    <source>
        <dbReference type="Proteomes" id="UP001179280"/>
    </source>
</evidence>
<evidence type="ECO:0000256" key="1">
    <source>
        <dbReference type="ARBA" id="ARBA00001400"/>
    </source>
</evidence>
<accession>A0ABS2SZ86</accession>
<dbReference type="NCBIfam" id="NF003588">
    <property type="entry name" value="PRK05254.1-1"/>
    <property type="match status" value="1"/>
</dbReference>
<dbReference type="NCBIfam" id="NF003591">
    <property type="entry name" value="PRK05254.1-4"/>
    <property type="match status" value="1"/>
</dbReference>
<evidence type="ECO:0000256" key="7">
    <source>
        <dbReference type="ARBA" id="ARBA00022801"/>
    </source>
</evidence>
<dbReference type="CDD" id="cd10027">
    <property type="entry name" value="UDG-F1-like"/>
    <property type="match status" value="1"/>
</dbReference>
<dbReference type="InterPro" id="IPR002043">
    <property type="entry name" value="UDG_fam1"/>
</dbReference>
<dbReference type="SMART" id="SM00986">
    <property type="entry name" value="UDG"/>
    <property type="match status" value="1"/>
</dbReference>
<dbReference type="Pfam" id="PF03167">
    <property type="entry name" value="UDG"/>
    <property type="match status" value="1"/>
</dbReference>
<keyword evidence="9" id="KW-0963">Cytoplasm</keyword>
<comment type="function">
    <text evidence="2 9 11">Excises uracil residues from the DNA which can arise as a result of misincorporation of dUMP residues by DNA polymerase or due to deamination of cytosine.</text>
</comment>
<evidence type="ECO:0000256" key="6">
    <source>
        <dbReference type="ARBA" id="ARBA00022763"/>
    </source>
</evidence>
<dbReference type="EC" id="3.2.2.27" evidence="4 9"/>
<comment type="similarity">
    <text evidence="3 9 11">Belongs to the uracil-DNA glycosylase (UDG) superfamily. UNG family.</text>
</comment>
<dbReference type="PROSITE" id="PS00130">
    <property type="entry name" value="U_DNA_GLYCOSYLASE"/>
    <property type="match status" value="1"/>
</dbReference>
<keyword evidence="8 9" id="KW-0234">DNA repair</keyword>
<dbReference type="NCBIfam" id="NF003589">
    <property type="entry name" value="PRK05254.1-2"/>
    <property type="match status" value="1"/>
</dbReference>
<gene>
    <name evidence="9" type="primary">ung</name>
    <name evidence="13" type="ORF">JOC54_003868</name>
</gene>
<dbReference type="NCBIfam" id="TIGR00628">
    <property type="entry name" value="ung"/>
    <property type="match status" value="1"/>
</dbReference>
<evidence type="ECO:0000256" key="10">
    <source>
        <dbReference type="PROSITE-ProRule" id="PRU10072"/>
    </source>
</evidence>
<feature type="active site" description="Proton acceptor" evidence="9 10">
    <location>
        <position position="64"/>
    </location>
</feature>
<dbReference type="InterPro" id="IPR005122">
    <property type="entry name" value="Uracil-DNA_glycosylase-like"/>
</dbReference>
<dbReference type="EMBL" id="JAFBCV010000015">
    <property type="protein sequence ID" value="MBM7840575.1"/>
    <property type="molecule type" value="Genomic_DNA"/>
</dbReference>
<dbReference type="Gene3D" id="3.40.470.10">
    <property type="entry name" value="Uracil-DNA glycosylase-like domain"/>
    <property type="match status" value="1"/>
</dbReference>
<dbReference type="SMART" id="SM00987">
    <property type="entry name" value="UreE_C"/>
    <property type="match status" value="1"/>
</dbReference>
<evidence type="ECO:0000256" key="11">
    <source>
        <dbReference type="RuleBase" id="RU003780"/>
    </source>
</evidence>
<proteinExistence type="inferred from homology"/>
<keyword evidence="7 9" id="KW-0378">Hydrolase</keyword>
<evidence type="ECO:0000256" key="3">
    <source>
        <dbReference type="ARBA" id="ARBA00008184"/>
    </source>
</evidence>
<protein>
    <recommendedName>
        <fullName evidence="5 9">Uracil-DNA glycosylase</fullName>
        <shortName evidence="9">UDG</shortName>
        <ecNumber evidence="4 9">3.2.2.27</ecNumber>
    </recommendedName>
</protein>
<dbReference type="InterPro" id="IPR036895">
    <property type="entry name" value="Uracil-DNA_glycosylase-like_sf"/>
</dbReference>
<evidence type="ECO:0000256" key="9">
    <source>
        <dbReference type="HAMAP-Rule" id="MF_00148"/>
    </source>
</evidence>
<evidence type="ECO:0000313" key="13">
    <source>
        <dbReference type="EMBL" id="MBM7840575.1"/>
    </source>
</evidence>
<name>A0ABS2SZ86_9BACI</name>
<comment type="catalytic activity">
    <reaction evidence="1 9 11">
        <text>Hydrolyzes single-stranded DNA or mismatched double-stranded DNA and polynucleotides, releasing free uracil.</text>
        <dbReference type="EC" id="3.2.2.27"/>
    </reaction>
</comment>
<dbReference type="InterPro" id="IPR018085">
    <property type="entry name" value="Ura-DNA_Glyclase_AS"/>
</dbReference>
<reference evidence="13" key="1">
    <citation type="submission" date="2021-01" db="EMBL/GenBank/DDBJ databases">
        <title>Genomic Encyclopedia of Type Strains, Phase IV (KMG-IV): sequencing the most valuable type-strain genomes for metagenomic binning, comparative biology and taxonomic classification.</title>
        <authorList>
            <person name="Goeker M."/>
        </authorList>
    </citation>
    <scope>NUCLEOTIDE SEQUENCE</scope>
    <source>
        <strain evidence="13">DSM 21943</strain>
    </source>
</reference>
<evidence type="ECO:0000256" key="4">
    <source>
        <dbReference type="ARBA" id="ARBA00012030"/>
    </source>
</evidence>
<keyword evidence="6 9" id="KW-0227">DNA damage</keyword>
<organism evidence="13 14">
    <name type="scientific">Shouchella xiaoxiensis</name>
    <dbReference type="NCBI Taxonomy" id="766895"/>
    <lineage>
        <taxon>Bacteria</taxon>
        <taxon>Bacillati</taxon>
        <taxon>Bacillota</taxon>
        <taxon>Bacilli</taxon>
        <taxon>Bacillales</taxon>
        <taxon>Bacillaceae</taxon>
        <taxon>Shouchella</taxon>
    </lineage>
</organism>
<dbReference type="HAMAP" id="MF_00148">
    <property type="entry name" value="UDG"/>
    <property type="match status" value="1"/>
</dbReference>
<dbReference type="PANTHER" id="PTHR11264:SF0">
    <property type="entry name" value="URACIL-DNA GLYCOSYLASE"/>
    <property type="match status" value="1"/>
</dbReference>
<keyword evidence="14" id="KW-1185">Reference proteome</keyword>
<evidence type="ECO:0000256" key="2">
    <source>
        <dbReference type="ARBA" id="ARBA00002631"/>
    </source>
</evidence>
<comment type="caution">
    <text evidence="13">The sequence shown here is derived from an EMBL/GenBank/DDBJ whole genome shotgun (WGS) entry which is preliminary data.</text>
</comment>